<dbReference type="Gene3D" id="3.30.420.10">
    <property type="entry name" value="Ribonuclease H-like superfamily/Ribonuclease H"/>
    <property type="match status" value="1"/>
</dbReference>
<evidence type="ECO:0000313" key="3">
    <source>
        <dbReference type="Proteomes" id="UP000596742"/>
    </source>
</evidence>
<keyword evidence="3" id="KW-1185">Reference proteome</keyword>
<dbReference type="OrthoDB" id="10051637at2759"/>
<dbReference type="InterPro" id="IPR012337">
    <property type="entry name" value="RNaseH-like_sf"/>
</dbReference>
<organism evidence="2 3">
    <name type="scientific">Mytilus galloprovincialis</name>
    <name type="common">Mediterranean mussel</name>
    <dbReference type="NCBI Taxonomy" id="29158"/>
    <lineage>
        <taxon>Eukaryota</taxon>
        <taxon>Metazoa</taxon>
        <taxon>Spiralia</taxon>
        <taxon>Lophotrochozoa</taxon>
        <taxon>Mollusca</taxon>
        <taxon>Bivalvia</taxon>
        <taxon>Autobranchia</taxon>
        <taxon>Pteriomorphia</taxon>
        <taxon>Mytilida</taxon>
        <taxon>Mytiloidea</taxon>
        <taxon>Mytilidae</taxon>
        <taxon>Mytilinae</taxon>
        <taxon>Mytilus</taxon>
    </lineage>
</organism>
<dbReference type="FunFam" id="3.30.420.10:FF:000032">
    <property type="entry name" value="Retrovirus-related Pol polyprotein from transposon 297-like Protein"/>
    <property type="match status" value="1"/>
</dbReference>
<dbReference type="InterPro" id="IPR043502">
    <property type="entry name" value="DNA/RNA_pol_sf"/>
</dbReference>
<evidence type="ECO:0000313" key="2">
    <source>
        <dbReference type="EMBL" id="VDI65663.1"/>
    </source>
</evidence>
<dbReference type="InterPro" id="IPR041588">
    <property type="entry name" value="Integrase_H2C2"/>
</dbReference>
<dbReference type="Pfam" id="PF17921">
    <property type="entry name" value="Integrase_H2C2"/>
    <property type="match status" value="1"/>
</dbReference>
<gene>
    <name evidence="2" type="ORF">MGAL_10B092743</name>
</gene>
<dbReference type="PROSITE" id="PS50994">
    <property type="entry name" value="INTEGRASE"/>
    <property type="match status" value="1"/>
</dbReference>
<reference evidence="2" key="1">
    <citation type="submission" date="2018-11" db="EMBL/GenBank/DDBJ databases">
        <authorList>
            <person name="Alioto T."/>
            <person name="Alioto T."/>
        </authorList>
    </citation>
    <scope>NUCLEOTIDE SEQUENCE</scope>
</reference>
<dbReference type="SUPFAM" id="SSF53098">
    <property type="entry name" value="Ribonuclease H-like"/>
    <property type="match status" value="1"/>
</dbReference>
<dbReference type="InterPro" id="IPR001584">
    <property type="entry name" value="Integrase_cat-core"/>
</dbReference>
<accession>A0A8B6GLQ7</accession>
<dbReference type="AlphaFoldDB" id="A0A8B6GLQ7"/>
<feature type="domain" description="Integrase catalytic" evidence="1">
    <location>
        <begin position="454"/>
        <end position="613"/>
    </location>
</feature>
<dbReference type="EMBL" id="UYJE01008634">
    <property type="protein sequence ID" value="VDI65663.1"/>
    <property type="molecule type" value="Genomic_DNA"/>
</dbReference>
<dbReference type="Pfam" id="PF00665">
    <property type="entry name" value="rve"/>
    <property type="match status" value="1"/>
</dbReference>
<dbReference type="Proteomes" id="UP000596742">
    <property type="component" value="Unassembled WGS sequence"/>
</dbReference>
<dbReference type="InterPro" id="IPR036397">
    <property type="entry name" value="RNaseH_sf"/>
</dbReference>
<dbReference type="Gene3D" id="1.10.340.70">
    <property type="match status" value="1"/>
</dbReference>
<dbReference type="GO" id="GO:0003676">
    <property type="term" value="F:nucleic acid binding"/>
    <property type="evidence" value="ECO:0007669"/>
    <property type="project" value="InterPro"/>
</dbReference>
<sequence>MPKFGITMYRMHLLLSNINISLITLTIVEPVFEDERQIIVARSLVDPYKETIPVRIVNVEKYPIRIRKNYLLGELHPVEQFEVFIDNNADVELYDSVLYKDFCIGMSQGDLIDTPVIPENWRSPKVLSTKTDSFEIEAEIPKLPDFLSELYQKSCEKISDQEQKLKLAKVLLKNQGAFAKDKLDLGSCSLIKHKIDTAGAAPTRQPLRRTPKNFEGEEEAYLKDQLERGVIQPSSSAWRSNICLVRKKDGSGVRNPECKNCKSMDADWVDFKTDVDNVTNLSDNPFVSKICAVTRSQNSKLIDSNWLSGYTTKELENFQKEDSDLGPVHKWLDNNCKPNRDEIASYSPSTRKYWLNYDLLITKNNVLYQKRLQPTGESYQLLVPKVLRKEVMTSCHNTMYSAHFGVNKTKDKIKNCFHWYKMGEDIQSHVNTCSVCNRFKALNRKPKASLHSYTVGYPLDRVAIDVIGPLPYTRQNNKFILVIGDHFTRWMEAFPLPHQQAEKVAEKLVHEFISRFGIPLELHSDQGRNFESKIFTEVCKLLEIHKTRSTSYRPCSNGIIERFNATLEGMIRSFVNKNANDWDLHIGILMAAYRSTVYPATGYSPNMLMLGREITLPPQIIFPFPNCNESMEVETYVSKMRSKLEEIYQLAREHLRSSAVRQKKDYDSRISQNQFCKGSLVYKFNNIYLKN</sequence>
<dbReference type="FunFam" id="1.10.340.70:FF:000001">
    <property type="entry name" value="Retrovirus-related Pol polyprotein from transposon gypsy-like Protein"/>
    <property type="match status" value="1"/>
</dbReference>
<dbReference type="GO" id="GO:0015074">
    <property type="term" value="P:DNA integration"/>
    <property type="evidence" value="ECO:0007669"/>
    <property type="project" value="InterPro"/>
</dbReference>
<comment type="caution">
    <text evidence="2">The sequence shown here is derived from an EMBL/GenBank/DDBJ whole genome shotgun (WGS) entry which is preliminary data.</text>
</comment>
<proteinExistence type="predicted"/>
<name>A0A8B6GLQ7_MYTGA</name>
<dbReference type="InterPro" id="IPR050951">
    <property type="entry name" value="Retrovirus_Pol_polyprotein"/>
</dbReference>
<dbReference type="PANTHER" id="PTHR37984">
    <property type="entry name" value="PROTEIN CBG26694"/>
    <property type="match status" value="1"/>
</dbReference>
<evidence type="ECO:0000259" key="1">
    <source>
        <dbReference type="PROSITE" id="PS50994"/>
    </source>
</evidence>
<dbReference type="Gene3D" id="3.10.10.10">
    <property type="entry name" value="HIV Type 1 Reverse Transcriptase, subunit A, domain 1"/>
    <property type="match status" value="1"/>
</dbReference>
<protein>
    <recommendedName>
        <fullName evidence="1">Integrase catalytic domain-containing protein</fullName>
    </recommendedName>
</protein>
<dbReference type="SUPFAM" id="SSF56672">
    <property type="entry name" value="DNA/RNA polymerases"/>
    <property type="match status" value="1"/>
</dbReference>
<dbReference type="PANTHER" id="PTHR37984:SF15">
    <property type="entry name" value="INTEGRASE CATALYTIC DOMAIN-CONTAINING PROTEIN"/>
    <property type="match status" value="1"/>
</dbReference>